<dbReference type="InterPro" id="IPR023442">
    <property type="entry name" value="Ribosomal_eL24_CS"/>
</dbReference>
<evidence type="ECO:0000313" key="6">
    <source>
        <dbReference type="EMBL" id="KAA8643435.1"/>
    </source>
</evidence>
<dbReference type="PANTHER" id="PTHR10792:SF1">
    <property type="entry name" value="RIBOSOMAL PROTEIN L24"/>
    <property type="match status" value="1"/>
</dbReference>
<evidence type="ECO:0000256" key="1">
    <source>
        <dbReference type="ARBA" id="ARBA00005647"/>
    </source>
</evidence>
<feature type="region of interest" description="Disordered" evidence="4">
    <location>
        <begin position="469"/>
        <end position="533"/>
    </location>
</feature>
<dbReference type="PANTHER" id="PTHR10792">
    <property type="entry name" value="60S RIBOSOMAL PROTEIN L24"/>
    <property type="match status" value="1"/>
</dbReference>
<dbReference type="Gene3D" id="6.10.250.1270">
    <property type="match status" value="1"/>
</dbReference>
<reference evidence="6 7" key="1">
    <citation type="submission" date="2019-08" db="EMBL/GenBank/DDBJ databases">
        <title>The genome sequence of a newly discovered highly antifungal drug resistant Aspergillus species, Aspergillus tanneri NIH 1004.</title>
        <authorList>
            <person name="Mounaud S."/>
            <person name="Singh I."/>
            <person name="Joardar V."/>
            <person name="Pakala S."/>
            <person name="Pakala S."/>
            <person name="Venepally P."/>
            <person name="Chung J.K."/>
            <person name="Losada L."/>
            <person name="Nierman W.C."/>
        </authorList>
    </citation>
    <scope>NUCLEOTIDE SEQUENCE [LARGE SCALE GENOMIC DNA]</scope>
    <source>
        <strain evidence="6 7">NIH1004</strain>
    </source>
</reference>
<dbReference type="RefSeq" id="XP_033422797.1">
    <property type="nucleotide sequence ID" value="XM_033574779.1"/>
</dbReference>
<dbReference type="FunFam" id="2.30.170.20:FF:000002">
    <property type="entry name" value="60S ribosomal protein L24"/>
    <property type="match status" value="1"/>
</dbReference>
<feature type="compositionally biased region" description="Basic and acidic residues" evidence="4">
    <location>
        <begin position="128"/>
        <end position="137"/>
    </location>
</feature>
<accession>A0A5M9M8Q6</accession>
<name>A0A5M9M8Q6_9EURO</name>
<evidence type="ECO:0000259" key="5">
    <source>
        <dbReference type="Pfam" id="PF01246"/>
    </source>
</evidence>
<feature type="compositionally biased region" description="Low complexity" evidence="4">
    <location>
        <begin position="518"/>
        <end position="533"/>
    </location>
</feature>
<dbReference type="Gene3D" id="2.30.170.20">
    <property type="entry name" value="Ribosomal protein L24e"/>
    <property type="match status" value="1"/>
</dbReference>
<dbReference type="GO" id="GO:0003735">
    <property type="term" value="F:structural constituent of ribosome"/>
    <property type="evidence" value="ECO:0007669"/>
    <property type="project" value="InterPro"/>
</dbReference>
<dbReference type="CDD" id="cd00472">
    <property type="entry name" value="Ribosomal_L24e_L24"/>
    <property type="match status" value="1"/>
</dbReference>
<dbReference type="GeneID" id="54332906"/>
<dbReference type="GO" id="GO:0003729">
    <property type="term" value="F:mRNA binding"/>
    <property type="evidence" value="ECO:0007669"/>
    <property type="project" value="TreeGrafter"/>
</dbReference>
<feature type="compositionally biased region" description="Basic and acidic residues" evidence="4">
    <location>
        <begin position="469"/>
        <end position="504"/>
    </location>
</feature>
<keyword evidence="2 6" id="KW-0689">Ribosomal protein</keyword>
<dbReference type="Proteomes" id="UP000324241">
    <property type="component" value="Unassembled WGS sequence"/>
</dbReference>
<keyword evidence="3" id="KW-0687">Ribonucleoprotein</keyword>
<comment type="caution">
    <text evidence="6">The sequence shown here is derived from an EMBL/GenBank/DDBJ whole genome shotgun (WGS) entry which is preliminary data.</text>
</comment>
<dbReference type="GO" id="GO:0022625">
    <property type="term" value="C:cytosolic large ribosomal subunit"/>
    <property type="evidence" value="ECO:0007669"/>
    <property type="project" value="TreeGrafter"/>
</dbReference>
<evidence type="ECO:0000256" key="3">
    <source>
        <dbReference type="ARBA" id="ARBA00023274"/>
    </source>
</evidence>
<feature type="compositionally biased region" description="Low complexity" evidence="4">
    <location>
        <begin position="79"/>
        <end position="94"/>
    </location>
</feature>
<dbReference type="VEuPathDB" id="FungiDB:EYZ11_008417"/>
<gene>
    <name evidence="6" type="primary">RPL24</name>
    <name evidence="6" type="ORF">ATNIH1004_010204</name>
</gene>
<dbReference type="GO" id="GO:0002181">
    <property type="term" value="P:cytoplasmic translation"/>
    <property type="evidence" value="ECO:0007669"/>
    <property type="project" value="TreeGrafter"/>
</dbReference>
<feature type="domain" description="Large ribosomal subunit protein eL24-related N-terminal" evidence="5">
    <location>
        <begin position="376"/>
        <end position="441"/>
    </location>
</feature>
<protein>
    <submittedName>
        <fullName evidence="6">60S ribosomal protein L24</fullName>
    </submittedName>
</protein>
<dbReference type="PROSITE" id="PS01073">
    <property type="entry name" value="RIBOSOMAL_L24E"/>
    <property type="match status" value="1"/>
</dbReference>
<dbReference type="SUPFAM" id="SSF57716">
    <property type="entry name" value="Glucocorticoid receptor-like (DNA-binding domain)"/>
    <property type="match status" value="1"/>
</dbReference>
<organism evidence="6 7">
    <name type="scientific">Aspergillus tanneri</name>
    <dbReference type="NCBI Taxonomy" id="1220188"/>
    <lineage>
        <taxon>Eukaryota</taxon>
        <taxon>Fungi</taxon>
        <taxon>Dikarya</taxon>
        <taxon>Ascomycota</taxon>
        <taxon>Pezizomycotina</taxon>
        <taxon>Eurotiomycetes</taxon>
        <taxon>Eurotiomycetidae</taxon>
        <taxon>Eurotiales</taxon>
        <taxon>Aspergillaceae</taxon>
        <taxon>Aspergillus</taxon>
        <taxon>Aspergillus subgen. Circumdati</taxon>
    </lineage>
</organism>
<dbReference type="Pfam" id="PF01246">
    <property type="entry name" value="Ribosomal_L24e"/>
    <property type="match status" value="1"/>
</dbReference>
<dbReference type="InterPro" id="IPR000988">
    <property type="entry name" value="Ribosomal_eL24-rel_N"/>
</dbReference>
<comment type="similarity">
    <text evidence="1">Belongs to the eukaryotic ribosomal protein eL24 family.</text>
</comment>
<dbReference type="InterPro" id="IPR056366">
    <property type="entry name" value="Ribosomal_eL24"/>
</dbReference>
<feature type="compositionally biased region" description="Acidic residues" evidence="4">
    <location>
        <begin position="1"/>
        <end position="10"/>
    </location>
</feature>
<evidence type="ECO:0000256" key="4">
    <source>
        <dbReference type="SAM" id="MobiDB-lite"/>
    </source>
</evidence>
<dbReference type="AlphaFoldDB" id="A0A5M9M8Q6"/>
<dbReference type="EMBL" id="QUQM01000005">
    <property type="protein sequence ID" value="KAA8643435.1"/>
    <property type="molecule type" value="Genomic_DNA"/>
</dbReference>
<feature type="region of interest" description="Disordered" evidence="4">
    <location>
        <begin position="1"/>
        <end position="111"/>
    </location>
</feature>
<evidence type="ECO:0000313" key="7">
    <source>
        <dbReference type="Proteomes" id="UP000324241"/>
    </source>
</evidence>
<sequence>MQTNEPEESIVDYNNNDNAGEEQRSPKENRFKRRFRIMTGGSPKSPGSADRCSWQSRSSTSHGESSLSIRSDSLTTHDTNTTGTSVGGSSNSSSPHKKSTGKRSVTAPAPLKLKYCSPTDLEFPETPRLIDKDKAADNNDGLLPRMKDAAEQASSNQQSAGAKASAKYHKTALRMRPQEGKALNEARRKCQDLIDYVRSVTDTVGETRNLSDSELKQKTHDARIKDAINLRCTNCRGDCPICGASCCIYDNARRTVIKEDSDTTKLEKAGRIVKMIDGMSQQAKEMNKFHLCSPPGGCGRYVCPKCCGVCHNEICRDIQCKLVRAAEVTWPLSEAPARQLCQPHYPLAAETDSTQPPNANRQHLVSPGCASPTFKMRTYDDSFSGQKIYPGKGKLYVRGDSKIFRFQNGKSESLFLQRKNPRRIAWTVLFRRQHRKGISEEVAKKRTRRVVKSQRAIVGASLDVIKERRNQRPEARAAARQQAIKEAKEKKAAAETKKKTEKAKLAASKGGAQRIQSKQGAKGAAPKVAAKSR</sequence>
<proteinExistence type="inferred from homology"/>
<feature type="region of interest" description="Disordered" evidence="4">
    <location>
        <begin position="123"/>
        <end position="142"/>
    </location>
</feature>
<dbReference type="InterPro" id="IPR038630">
    <property type="entry name" value="L24e/L24_sf"/>
</dbReference>
<feature type="compositionally biased region" description="Polar residues" evidence="4">
    <location>
        <begin position="53"/>
        <end position="78"/>
    </location>
</feature>
<evidence type="ECO:0000256" key="2">
    <source>
        <dbReference type="ARBA" id="ARBA00022980"/>
    </source>
</evidence>
<dbReference type="OrthoDB" id="1727108at2759"/>